<organism evidence="2">
    <name type="scientific">uncultured Anaerotruncus sp</name>
    <dbReference type="NCBI Taxonomy" id="905011"/>
    <lineage>
        <taxon>Bacteria</taxon>
        <taxon>Bacillati</taxon>
        <taxon>Bacillota</taxon>
        <taxon>Clostridia</taxon>
        <taxon>Eubacteriales</taxon>
        <taxon>Oscillospiraceae</taxon>
        <taxon>Anaerotruncus</taxon>
        <taxon>environmental samples</taxon>
    </lineage>
</organism>
<proteinExistence type="predicted"/>
<sequence>MSQTAGRRHSGAFLIELIIVILFFACAGAVCLNLFAAASNTGDRATDLTQATLQAQTVLEQSKASGGDFAQVAAMGGGAVQDGRLTIYFDSQWQQTSDRDRAAYTLTATTETNDSLCRIRTSVQKDGADICSLQTALYIGASGEVAS</sequence>
<keyword evidence="1" id="KW-0472">Membrane</keyword>
<accession>A0A1C6IUJ0</accession>
<evidence type="ECO:0000313" key="2">
    <source>
        <dbReference type="EMBL" id="SCJ73473.1"/>
    </source>
</evidence>
<protein>
    <recommendedName>
        <fullName evidence="3">Tfp pilus assembly protein PilV</fullName>
    </recommendedName>
</protein>
<gene>
    <name evidence="2" type="ORF">SAMEA3545359_01692</name>
</gene>
<evidence type="ECO:0000256" key="1">
    <source>
        <dbReference type="SAM" id="Phobius"/>
    </source>
</evidence>
<dbReference type="AlphaFoldDB" id="A0A1C6IUJ0"/>
<keyword evidence="1" id="KW-0812">Transmembrane</keyword>
<reference evidence="2" key="1">
    <citation type="submission" date="2015-09" db="EMBL/GenBank/DDBJ databases">
        <authorList>
            <consortium name="Pathogen Informatics"/>
        </authorList>
    </citation>
    <scope>NUCLEOTIDE SEQUENCE</scope>
    <source>
        <strain evidence="2">2789STDY5834896</strain>
    </source>
</reference>
<feature type="transmembrane region" description="Helical" evidence="1">
    <location>
        <begin position="12"/>
        <end position="36"/>
    </location>
</feature>
<evidence type="ECO:0008006" key="3">
    <source>
        <dbReference type="Google" id="ProtNLM"/>
    </source>
</evidence>
<keyword evidence="1" id="KW-1133">Transmembrane helix</keyword>
<dbReference type="EMBL" id="FMHG01000001">
    <property type="protein sequence ID" value="SCJ73473.1"/>
    <property type="molecule type" value="Genomic_DNA"/>
</dbReference>
<name>A0A1C6IUJ0_9FIRM</name>